<evidence type="ECO:0008006" key="3">
    <source>
        <dbReference type="Google" id="ProtNLM"/>
    </source>
</evidence>
<dbReference type="RefSeq" id="WP_016309556.1">
    <property type="nucleotide sequence ID" value="NZ_KE159646.1"/>
</dbReference>
<dbReference type="EMBL" id="ASSY01000008">
    <property type="protein sequence ID" value="EOS50936.1"/>
    <property type="molecule type" value="Genomic_DNA"/>
</dbReference>
<evidence type="ECO:0000313" key="2">
    <source>
        <dbReference type="Proteomes" id="UP000014204"/>
    </source>
</evidence>
<dbReference type="STRING" id="1235794.C811_01353"/>
<accession>R9KXJ9</accession>
<dbReference type="HOGENOM" id="CLU_673933_0_0_11"/>
<dbReference type="SUPFAM" id="SSF110849">
    <property type="entry name" value="ParB/Sulfiredoxin"/>
    <property type="match status" value="1"/>
</dbReference>
<dbReference type="OrthoDB" id="3178208at2"/>
<organism evidence="1 2">
    <name type="scientific">Adlercreutzia caecimuris B7</name>
    <dbReference type="NCBI Taxonomy" id="1235794"/>
    <lineage>
        <taxon>Bacteria</taxon>
        <taxon>Bacillati</taxon>
        <taxon>Actinomycetota</taxon>
        <taxon>Coriobacteriia</taxon>
        <taxon>Eggerthellales</taxon>
        <taxon>Eggerthellaceae</taxon>
        <taxon>Adlercreutzia</taxon>
    </lineage>
</organism>
<evidence type="ECO:0000313" key="1">
    <source>
        <dbReference type="EMBL" id="EOS50936.1"/>
    </source>
</evidence>
<proteinExistence type="predicted"/>
<dbReference type="InterPro" id="IPR036086">
    <property type="entry name" value="ParB/Sulfiredoxin_sf"/>
</dbReference>
<name>R9KXJ9_9ACTN</name>
<keyword evidence="2" id="KW-1185">Reference proteome</keyword>
<dbReference type="Proteomes" id="UP000014204">
    <property type="component" value="Unassembled WGS sequence"/>
</dbReference>
<protein>
    <recommendedName>
        <fullName evidence="3">ParB/Sulfiredoxin domain-containing protein</fullName>
    </recommendedName>
</protein>
<dbReference type="GeneID" id="82190872"/>
<sequence length="408" mass="44919">MASIETVSIEDVYPLTDEYGNSMARRDYSLKANKDYVKRLAESFNPETKLPDEPVVLVRDGGVYRIKTGNSRVEAMKLLKVKSFPAVVEDGDAGAVVEAAWRTDTKKTYEAEERAEIFKALTLFGDDEYVGRITGIDAERVKRIRKGSKRAGEAMEQMTMDWMEAVGEFEGDPEAAKAILDAGASGWRYEAQQRRAAAARARWRAEMEAALADAGVEVADGTPDGMHYKKLLKSPGDLADIDIEPGAKAEFNKWNTCAWLYFPGGGKAADPEREQMLARRDEAGSQFEEADKSRSKWLAEHLEEIDPAAILKALPAGAEIEVYDYDVIKFCEAHGAEIPIGPAVTVAAFCEASAKPWGKWSDSPDPDGCRSFVALTDAMELCGYEPPEAEQKLYQTCVDAIGKEDADE</sequence>
<dbReference type="Gene3D" id="3.90.1530.10">
    <property type="entry name" value="Conserved hypothetical protein from pyrococcus furiosus pfu- 392566-001, ParB domain"/>
    <property type="match status" value="1"/>
</dbReference>
<dbReference type="AlphaFoldDB" id="R9KXJ9"/>
<reference evidence="1 2" key="1">
    <citation type="submission" date="2013-04" db="EMBL/GenBank/DDBJ databases">
        <title>The Genome Sequence of Enterorhabdus caecimuris B7.</title>
        <authorList>
            <consortium name="The Broad Institute Genomics Platform"/>
            <consortium name="The Broad Institute Genome Sequencing Center for Infectious Disease"/>
            <person name="Earl A."/>
            <person name="Xavier R."/>
            <person name="Elson C."/>
            <person name="Duck W."/>
            <person name="Walker B."/>
            <person name="Young S."/>
            <person name="Zeng Q."/>
            <person name="Gargeya S."/>
            <person name="Fitzgerald M."/>
            <person name="Haas B."/>
            <person name="Abouelleil A."/>
            <person name="Allen A.W."/>
            <person name="Alvarado L."/>
            <person name="Arachchi H.M."/>
            <person name="Berlin A.M."/>
            <person name="Chapman S.B."/>
            <person name="Gainer-Dewar J."/>
            <person name="Goldberg J."/>
            <person name="Griggs A."/>
            <person name="Gujja S."/>
            <person name="Hansen M."/>
            <person name="Howarth C."/>
            <person name="Imamovic A."/>
            <person name="Ireland A."/>
            <person name="Larimer J."/>
            <person name="McCowan C."/>
            <person name="Murphy C."/>
            <person name="Pearson M."/>
            <person name="Poon T.W."/>
            <person name="Priest M."/>
            <person name="Roberts A."/>
            <person name="Saif S."/>
            <person name="Shea T."/>
            <person name="Sisk P."/>
            <person name="Sykes S."/>
            <person name="Wortman J."/>
            <person name="Nusbaum C."/>
            <person name="Birren B."/>
        </authorList>
    </citation>
    <scope>NUCLEOTIDE SEQUENCE [LARGE SCALE GENOMIC DNA]</scope>
    <source>
        <strain evidence="1 2">B7</strain>
    </source>
</reference>
<comment type="caution">
    <text evidence="1">The sequence shown here is derived from an EMBL/GenBank/DDBJ whole genome shotgun (WGS) entry which is preliminary data.</text>
</comment>
<gene>
    <name evidence="1" type="ORF">C811_01353</name>
</gene>